<dbReference type="UniPathway" id="UPA00094"/>
<reference evidence="10 11" key="1">
    <citation type="journal article" date="2014" name="Genome Announc.">
        <title>Complete Genome Sequences of Fish Pathogenic Weissella ceti Strains WS74 and WS105.</title>
        <authorList>
            <person name="Figueiredo H.C."/>
            <person name="Leal C.A."/>
            <person name="Dorella F.A."/>
            <person name="Carvalho A.F."/>
            <person name="Soares S.C."/>
            <person name="Pereira F.L."/>
            <person name="Azevedo V.A."/>
        </authorList>
    </citation>
    <scope>NUCLEOTIDE SEQUENCE [LARGE SCALE GENOMIC DNA]</scope>
    <source>
        <strain evidence="10 11">WS74</strain>
    </source>
</reference>
<dbReference type="InterPro" id="IPR011053">
    <property type="entry name" value="Single_hybrid_motif"/>
</dbReference>
<proteinExistence type="predicted"/>
<dbReference type="STRING" id="759620.WS105_0560"/>
<dbReference type="EMBL" id="CP009223">
    <property type="protein sequence ID" value="AIM62815.1"/>
    <property type="molecule type" value="Genomic_DNA"/>
</dbReference>
<dbReference type="KEGG" id="wce:WS08_0563"/>
<evidence type="ECO:0000259" key="9">
    <source>
        <dbReference type="PROSITE" id="PS50968"/>
    </source>
</evidence>
<comment type="function">
    <text evidence="8">This protein is a component of the acetyl coenzyme A carboxylase complex; first, biotin carboxylase catalyzes the carboxylation of the carrier protein and then the transcarboxylase transfers the carboxyl group to form malonyl-CoA.</text>
</comment>
<evidence type="ECO:0000256" key="8">
    <source>
        <dbReference type="RuleBase" id="RU364072"/>
    </source>
</evidence>
<keyword evidence="6 8" id="KW-0275">Fatty acid biosynthesis</keyword>
<organism evidence="10 11">
    <name type="scientific">Weissella ceti</name>
    <dbReference type="NCBI Taxonomy" id="759620"/>
    <lineage>
        <taxon>Bacteria</taxon>
        <taxon>Bacillati</taxon>
        <taxon>Bacillota</taxon>
        <taxon>Bacilli</taxon>
        <taxon>Lactobacillales</taxon>
        <taxon>Lactobacillaceae</taxon>
        <taxon>Weissella</taxon>
    </lineage>
</organism>
<dbReference type="InterPro" id="IPR001882">
    <property type="entry name" value="Biotin_BS"/>
</dbReference>
<sequence length="158" mass="16907">MELTLTDVERLMQQFEASELRELHLESAPVVLTLSKNEWHHQAMPTPAPVEQGPTGDTVSAMPMTGDAVTVAESATDTDAIKAELVGTVHLQASPEAEPFVQVGQKIKAGDQVAIIEAMKLMTPVISPVSGIIQTISVANNDVVAYDDVLFEVTPMEG</sequence>
<dbReference type="PATRIC" id="fig|759620.7.peg.544"/>
<dbReference type="PROSITE" id="PS00188">
    <property type="entry name" value="BIOTIN"/>
    <property type="match status" value="1"/>
</dbReference>
<keyword evidence="7 8" id="KW-0092">Biotin</keyword>
<dbReference type="Pfam" id="PF00364">
    <property type="entry name" value="Biotin_lipoyl"/>
    <property type="match status" value="1"/>
</dbReference>
<dbReference type="InterPro" id="IPR001249">
    <property type="entry name" value="AcCoA_biotinCC"/>
</dbReference>
<feature type="domain" description="Lipoyl-binding" evidence="9">
    <location>
        <begin position="72"/>
        <end position="154"/>
    </location>
</feature>
<evidence type="ECO:0000256" key="7">
    <source>
        <dbReference type="ARBA" id="ARBA00023267"/>
    </source>
</evidence>
<reference evidence="11" key="2">
    <citation type="submission" date="2014-08" db="EMBL/GenBank/DDBJ databases">
        <title>Complete genome of Weissella ceti strain WS74 isolated from diseased rainbow trout in Brazil.</title>
        <authorList>
            <person name="Figueiredo H.C.P."/>
            <person name="Leal C.A.G."/>
            <person name="Pereira F.L."/>
            <person name="Soares S.C."/>
            <person name="Dorella F.A."/>
            <person name="Carvalho A.F."/>
            <person name="Azevedo V.A.C."/>
        </authorList>
    </citation>
    <scope>NUCLEOTIDE SEQUENCE [LARGE SCALE GENOMIC DNA]</scope>
    <source>
        <strain evidence="11">WS74</strain>
    </source>
</reference>
<comment type="pathway">
    <text evidence="1 8">Lipid metabolism; fatty acid biosynthesis.</text>
</comment>
<dbReference type="SUPFAM" id="SSF51230">
    <property type="entry name" value="Single hybrid motif"/>
    <property type="match status" value="1"/>
</dbReference>
<keyword evidence="11" id="KW-1185">Reference proteome</keyword>
<evidence type="ECO:0000256" key="5">
    <source>
        <dbReference type="ARBA" id="ARBA00023098"/>
    </source>
</evidence>
<evidence type="ECO:0000256" key="4">
    <source>
        <dbReference type="ARBA" id="ARBA00022832"/>
    </source>
</evidence>
<dbReference type="KEGG" id="wci:WS105_0560"/>
<dbReference type="PANTHER" id="PTHR45266">
    <property type="entry name" value="OXALOACETATE DECARBOXYLASE ALPHA CHAIN"/>
    <property type="match status" value="1"/>
</dbReference>
<dbReference type="GO" id="GO:0009317">
    <property type="term" value="C:acetyl-CoA carboxylase complex"/>
    <property type="evidence" value="ECO:0007669"/>
    <property type="project" value="InterPro"/>
</dbReference>
<dbReference type="RefSeq" id="WP_009765339.1">
    <property type="nucleotide sequence ID" value="NZ_CP009223.1"/>
</dbReference>
<dbReference type="PROSITE" id="PS50968">
    <property type="entry name" value="BIOTINYL_LIPOYL"/>
    <property type="match status" value="1"/>
</dbReference>
<dbReference type="PRINTS" id="PR01071">
    <property type="entry name" value="ACOABIOTINCC"/>
</dbReference>
<dbReference type="OrthoDB" id="9811735at2"/>
<accession>A0A075U5V6</accession>
<evidence type="ECO:0000256" key="1">
    <source>
        <dbReference type="ARBA" id="ARBA00005194"/>
    </source>
</evidence>
<dbReference type="InterPro" id="IPR050709">
    <property type="entry name" value="Biotin_Carboxyl_Carrier/Decarb"/>
</dbReference>
<dbReference type="Proteomes" id="UP000029079">
    <property type="component" value="Chromosome"/>
</dbReference>
<dbReference type="GO" id="GO:0003989">
    <property type="term" value="F:acetyl-CoA carboxylase activity"/>
    <property type="evidence" value="ECO:0007669"/>
    <property type="project" value="InterPro"/>
</dbReference>
<dbReference type="CDD" id="cd06850">
    <property type="entry name" value="biotinyl_domain"/>
    <property type="match status" value="1"/>
</dbReference>
<evidence type="ECO:0000313" key="10">
    <source>
        <dbReference type="EMBL" id="AIM62815.1"/>
    </source>
</evidence>
<evidence type="ECO:0000313" key="11">
    <source>
        <dbReference type="Proteomes" id="UP000029079"/>
    </source>
</evidence>
<keyword evidence="3 8" id="KW-0444">Lipid biosynthesis</keyword>
<gene>
    <name evidence="10" type="ORF">WS74_0563</name>
</gene>
<keyword evidence="5 8" id="KW-0443">Lipid metabolism</keyword>
<name>A0A075U5V6_9LACO</name>
<evidence type="ECO:0000256" key="6">
    <source>
        <dbReference type="ARBA" id="ARBA00023160"/>
    </source>
</evidence>
<evidence type="ECO:0000256" key="2">
    <source>
        <dbReference type="ARBA" id="ARBA00017562"/>
    </source>
</evidence>
<dbReference type="PANTHER" id="PTHR45266:SF3">
    <property type="entry name" value="OXALOACETATE DECARBOXYLASE ALPHA CHAIN"/>
    <property type="match status" value="1"/>
</dbReference>
<dbReference type="InterPro" id="IPR000089">
    <property type="entry name" value="Biotin_lipoyl"/>
</dbReference>
<keyword evidence="4 8" id="KW-0276">Fatty acid metabolism</keyword>
<evidence type="ECO:0000256" key="3">
    <source>
        <dbReference type="ARBA" id="ARBA00022516"/>
    </source>
</evidence>
<protein>
    <recommendedName>
        <fullName evidence="2 8">Biotin carboxyl carrier protein of acetyl-CoA carboxylase</fullName>
    </recommendedName>
</protein>
<dbReference type="Gene3D" id="2.40.50.100">
    <property type="match status" value="1"/>
</dbReference>
<dbReference type="AlphaFoldDB" id="A0A075U5V6"/>
<dbReference type="KEGG" id="wct:WS74_0563"/>
<dbReference type="GO" id="GO:0006633">
    <property type="term" value="P:fatty acid biosynthetic process"/>
    <property type="evidence" value="ECO:0007669"/>
    <property type="project" value="UniProtKB-UniPathway"/>
</dbReference>